<dbReference type="RefSeq" id="WP_128390014.1">
    <property type="nucleotide sequence ID" value="NZ_SBII01000007.1"/>
</dbReference>
<feature type="transmembrane region" description="Helical" evidence="1">
    <location>
        <begin position="106"/>
        <end position="124"/>
    </location>
</feature>
<sequence>MATVLKKESLYQLLFIACVAVPYFNIYEATFGIWTLTALITISNKYSLTIAKYIACFAAIFVIALVVGAFEDVKPYDFMRDVAYLVKPILGLLIGYQLCKDYIKNPLIILANAGIILGLVHLLLVGYSLGTKSIQNMHQLRENSGYFSDFEVYSVIILFFHRQLGLNISRKKIIIGSTILALSTIFYLSRTNFIQFGILFMALKGYFVINRRSVIVLSSTFLFMIVGYSIIYSYNPNIHASGIEAFLFKIKNAPIEPFKTHVSRENSNDFNDNYRSYENIYTVRQVTGKGPKAVLVGEGMGSSIDLKKKVWLQTSFMRYIPFLHNGFMTIFLKSGLLGVIILIYSISLLFKNKRSDNPTIQNINYMLVGTGIFLIISYWVFMGLYFTVDSKSIIIGFLIRYRENLVRAENKITS</sequence>
<feature type="transmembrane region" description="Helical" evidence="1">
    <location>
        <begin position="50"/>
        <end position="70"/>
    </location>
</feature>
<evidence type="ECO:0000313" key="3">
    <source>
        <dbReference type="Proteomes" id="UP000287527"/>
    </source>
</evidence>
<feature type="transmembrane region" description="Helical" evidence="1">
    <location>
        <begin position="362"/>
        <end position="381"/>
    </location>
</feature>
<organism evidence="2 3">
    <name type="scientific">Flavobacterium cerinum</name>
    <dbReference type="NCBI Taxonomy" id="2502784"/>
    <lineage>
        <taxon>Bacteria</taxon>
        <taxon>Pseudomonadati</taxon>
        <taxon>Bacteroidota</taxon>
        <taxon>Flavobacteriia</taxon>
        <taxon>Flavobacteriales</taxon>
        <taxon>Flavobacteriaceae</taxon>
        <taxon>Flavobacterium</taxon>
    </lineage>
</organism>
<protein>
    <recommendedName>
        <fullName evidence="4">O-antigen ligase domain-containing protein</fullName>
    </recommendedName>
</protein>
<feature type="transmembrane region" description="Helical" evidence="1">
    <location>
        <begin position="82"/>
        <end position="99"/>
    </location>
</feature>
<dbReference type="AlphaFoldDB" id="A0A3S3QS13"/>
<evidence type="ECO:0000313" key="2">
    <source>
        <dbReference type="EMBL" id="RWX00057.1"/>
    </source>
</evidence>
<evidence type="ECO:0000256" key="1">
    <source>
        <dbReference type="SAM" id="Phobius"/>
    </source>
</evidence>
<gene>
    <name evidence="2" type="ORF">EPI11_10970</name>
</gene>
<feature type="transmembrane region" description="Helical" evidence="1">
    <location>
        <begin position="12"/>
        <end position="38"/>
    </location>
</feature>
<evidence type="ECO:0008006" key="4">
    <source>
        <dbReference type="Google" id="ProtNLM"/>
    </source>
</evidence>
<reference evidence="2 3" key="1">
    <citation type="submission" date="2019-01" db="EMBL/GenBank/DDBJ databases">
        <title>Flavobacterium sp. nov.,isolated from freshwater.</title>
        <authorList>
            <person name="Zhang R."/>
            <person name="Du Z.-J."/>
        </authorList>
    </citation>
    <scope>NUCLEOTIDE SEQUENCE [LARGE SCALE GENOMIC DNA]</scope>
    <source>
        <strain evidence="2 3">1E403</strain>
    </source>
</reference>
<feature type="transmembrane region" description="Helical" evidence="1">
    <location>
        <begin position="214"/>
        <end position="234"/>
    </location>
</feature>
<dbReference type="EMBL" id="SBII01000007">
    <property type="protein sequence ID" value="RWX00057.1"/>
    <property type="molecule type" value="Genomic_DNA"/>
</dbReference>
<keyword evidence="1" id="KW-1133">Transmembrane helix</keyword>
<name>A0A3S3QS13_9FLAO</name>
<dbReference type="Proteomes" id="UP000287527">
    <property type="component" value="Unassembled WGS sequence"/>
</dbReference>
<feature type="transmembrane region" description="Helical" evidence="1">
    <location>
        <begin position="327"/>
        <end position="350"/>
    </location>
</feature>
<keyword evidence="1" id="KW-0472">Membrane</keyword>
<keyword evidence="3" id="KW-1185">Reference proteome</keyword>
<accession>A0A3S3QS13</accession>
<feature type="transmembrane region" description="Helical" evidence="1">
    <location>
        <begin position="144"/>
        <end position="161"/>
    </location>
</feature>
<comment type="caution">
    <text evidence="2">The sequence shown here is derived from an EMBL/GenBank/DDBJ whole genome shotgun (WGS) entry which is preliminary data.</text>
</comment>
<proteinExistence type="predicted"/>
<keyword evidence="1" id="KW-0812">Transmembrane</keyword>
<dbReference type="OrthoDB" id="787277at2"/>